<dbReference type="EMBL" id="QUOT01000001">
    <property type="protein sequence ID" value="REL30837.1"/>
    <property type="molecule type" value="Genomic_DNA"/>
</dbReference>
<name>A0A3E0U2L7_9GAMM</name>
<proteinExistence type="predicted"/>
<protein>
    <recommendedName>
        <fullName evidence="4">DUF4168 domain-containing protein</fullName>
    </recommendedName>
</protein>
<evidence type="ECO:0000313" key="2">
    <source>
        <dbReference type="EMBL" id="REL30837.1"/>
    </source>
</evidence>
<evidence type="ECO:0000256" key="1">
    <source>
        <dbReference type="SAM" id="SignalP"/>
    </source>
</evidence>
<feature type="chain" id="PRO_5017684811" description="DUF4168 domain-containing protein" evidence="1">
    <location>
        <begin position="22"/>
        <end position="93"/>
    </location>
</feature>
<dbReference type="Proteomes" id="UP000256899">
    <property type="component" value="Unassembled WGS sequence"/>
</dbReference>
<evidence type="ECO:0000313" key="3">
    <source>
        <dbReference type="Proteomes" id="UP000256899"/>
    </source>
</evidence>
<dbReference type="RefSeq" id="WP_116015297.1">
    <property type="nucleotide sequence ID" value="NZ_QUOT01000001.1"/>
</dbReference>
<reference evidence="3" key="1">
    <citation type="submission" date="2018-08" db="EMBL/GenBank/DDBJ databases">
        <title>Thalassotalea euphylliae genome.</title>
        <authorList>
            <person name="Summers S."/>
            <person name="Rice S.A."/>
            <person name="Freckelton M.L."/>
            <person name="Nedved B.T."/>
            <person name="Hadfield M.G."/>
        </authorList>
    </citation>
    <scope>NUCLEOTIDE SEQUENCE [LARGE SCALE GENOMIC DNA]</scope>
    <source>
        <strain evidence="3">H3</strain>
    </source>
</reference>
<comment type="caution">
    <text evidence="2">The sequence shown here is derived from an EMBL/GenBank/DDBJ whole genome shotgun (WGS) entry which is preliminary data.</text>
</comment>
<organism evidence="2 3">
    <name type="scientific">Thalassotalea euphylliae</name>
    <dbReference type="NCBI Taxonomy" id="1655234"/>
    <lineage>
        <taxon>Bacteria</taxon>
        <taxon>Pseudomonadati</taxon>
        <taxon>Pseudomonadota</taxon>
        <taxon>Gammaproteobacteria</taxon>
        <taxon>Alteromonadales</taxon>
        <taxon>Colwelliaceae</taxon>
        <taxon>Thalassotalea</taxon>
    </lineage>
</organism>
<accession>A0A3E0U2L7</accession>
<keyword evidence="3" id="KW-1185">Reference proteome</keyword>
<gene>
    <name evidence="2" type="ORF">DXX94_08955</name>
</gene>
<keyword evidence="1" id="KW-0732">Signal</keyword>
<feature type="signal peptide" evidence="1">
    <location>
        <begin position="1"/>
        <end position="21"/>
    </location>
</feature>
<dbReference type="AlphaFoldDB" id="A0A3E0U2L7"/>
<sequence>MKSLTTTLAAVSLLFGSSAFATENNNAEQLAAELIKQQNAQVSEMVAKQVNQDIQFTLRAMQLPVVELNDSMLAKAEQGKVPSTTASNAKFAE</sequence>
<evidence type="ECO:0008006" key="4">
    <source>
        <dbReference type="Google" id="ProtNLM"/>
    </source>
</evidence>